<comment type="caution">
    <text evidence="1">The sequence shown here is derived from an EMBL/GenBank/DDBJ whole genome shotgun (WGS) entry which is preliminary data.</text>
</comment>
<evidence type="ECO:0000313" key="1">
    <source>
        <dbReference type="EMBL" id="TDK31242.1"/>
    </source>
</evidence>
<sequence>MTDISGPKTQTDYPDRFLSCQEAVEAAFASLADQAVAAGWGEAEVAAALVDVADCHMLSLNTNLETEKMIRDAASRSTIRKT</sequence>
<dbReference type="OrthoDB" id="7774794at2"/>
<dbReference type="Proteomes" id="UP000295238">
    <property type="component" value="Unassembled WGS sequence"/>
</dbReference>
<dbReference type="EMBL" id="SMTL01000007">
    <property type="protein sequence ID" value="TDK31242.1"/>
    <property type="molecule type" value="Genomic_DNA"/>
</dbReference>
<dbReference type="RefSeq" id="WP_133317958.1">
    <property type="nucleotide sequence ID" value="NZ_SMTL01000007.1"/>
</dbReference>
<evidence type="ECO:0000313" key="2">
    <source>
        <dbReference type="Proteomes" id="UP000295238"/>
    </source>
</evidence>
<dbReference type="AlphaFoldDB" id="A0A4R5U9U6"/>
<gene>
    <name evidence="1" type="ORF">E2F50_20055</name>
</gene>
<reference evidence="1 2" key="1">
    <citation type="submission" date="2019-03" db="EMBL/GenBank/DDBJ databases">
        <title>Rhizobium sp. nov., an bacterium isolated from biocrust in Mu Us Desert.</title>
        <authorList>
            <person name="Lixiong L."/>
        </authorList>
    </citation>
    <scope>NUCLEOTIDE SEQUENCE [LARGE SCALE GENOMIC DNA]</scope>
    <source>
        <strain evidence="1 2">SPY-1</strain>
    </source>
</reference>
<accession>A0A4R5U9U6</accession>
<organism evidence="1 2">
    <name type="scientific">Rhizobium deserti</name>
    <dbReference type="NCBI Taxonomy" id="2547961"/>
    <lineage>
        <taxon>Bacteria</taxon>
        <taxon>Pseudomonadati</taxon>
        <taxon>Pseudomonadota</taxon>
        <taxon>Alphaproteobacteria</taxon>
        <taxon>Hyphomicrobiales</taxon>
        <taxon>Rhizobiaceae</taxon>
        <taxon>Rhizobium/Agrobacterium group</taxon>
        <taxon>Rhizobium</taxon>
    </lineage>
</organism>
<protein>
    <submittedName>
        <fullName evidence="1">Uncharacterized protein</fullName>
    </submittedName>
</protein>
<keyword evidence="2" id="KW-1185">Reference proteome</keyword>
<proteinExistence type="predicted"/>
<name>A0A4R5U9U6_9HYPH</name>